<comment type="catalytic activity">
    <reaction evidence="1 9">
        <text>guanosine(46) in tRNA + S-adenosyl-L-methionine = N(7)-methylguanosine(46) in tRNA + S-adenosyl-L-homocysteine</text>
        <dbReference type="Rhea" id="RHEA:42708"/>
        <dbReference type="Rhea" id="RHEA-COMP:10188"/>
        <dbReference type="Rhea" id="RHEA-COMP:10189"/>
        <dbReference type="ChEBI" id="CHEBI:57856"/>
        <dbReference type="ChEBI" id="CHEBI:59789"/>
        <dbReference type="ChEBI" id="CHEBI:74269"/>
        <dbReference type="ChEBI" id="CHEBI:74480"/>
        <dbReference type="EC" id="2.1.1.33"/>
    </reaction>
</comment>
<evidence type="ECO:0000256" key="5">
    <source>
        <dbReference type="ARBA" id="ARBA00022691"/>
    </source>
</evidence>
<dbReference type="GO" id="GO:0005634">
    <property type="term" value="C:nucleus"/>
    <property type="evidence" value="ECO:0007669"/>
    <property type="project" value="UniProtKB-SubCell"/>
</dbReference>
<dbReference type="PROSITE" id="PS51625">
    <property type="entry name" value="SAM_MT_TRMB"/>
    <property type="match status" value="1"/>
</dbReference>
<feature type="binding site" evidence="9">
    <location>
        <position position="68"/>
    </location>
    <ligand>
        <name>S-adenosyl-L-methionine</name>
        <dbReference type="ChEBI" id="CHEBI:59789"/>
    </ligand>
</feature>
<organism evidence="10 11">
    <name type="scientific">Tritrichomonas foetus</name>
    <dbReference type="NCBI Taxonomy" id="1144522"/>
    <lineage>
        <taxon>Eukaryota</taxon>
        <taxon>Metamonada</taxon>
        <taxon>Parabasalia</taxon>
        <taxon>Tritrichomonadida</taxon>
        <taxon>Tritrichomonadidae</taxon>
        <taxon>Tritrichomonas</taxon>
    </lineage>
</organism>
<evidence type="ECO:0000256" key="7">
    <source>
        <dbReference type="ARBA" id="ARBA00022884"/>
    </source>
</evidence>
<name>A0A1J4KQY5_9EUKA</name>
<accession>A0A1J4KQY5</accession>
<keyword evidence="3 9" id="KW-0489">Methyltransferase</keyword>
<dbReference type="FunFam" id="3.40.50.150:FF:000372">
    <property type="entry name" value="tRNA (guanine-N(7)-)-methyltransferase"/>
    <property type="match status" value="1"/>
</dbReference>
<dbReference type="HAMAP" id="MF_03055">
    <property type="entry name" value="tRNA_methyltr_TrmB_euk"/>
    <property type="match status" value="1"/>
</dbReference>
<keyword evidence="6 9" id="KW-0819">tRNA processing</keyword>
<dbReference type="Gene3D" id="3.40.50.150">
    <property type="entry name" value="Vaccinia Virus protein VP39"/>
    <property type="match status" value="1"/>
</dbReference>
<feature type="binding site" evidence="9">
    <location>
        <begin position="122"/>
        <end position="123"/>
    </location>
    <ligand>
        <name>S-adenosyl-L-methionine</name>
        <dbReference type="ChEBI" id="CHEBI:59789"/>
    </ligand>
</feature>
<comment type="function">
    <text evidence="9">Catalyzes the formation of N(7)-methylguanine at position 46 (m7G46) in tRNA.</text>
</comment>
<dbReference type="RefSeq" id="XP_068366480.1">
    <property type="nucleotide sequence ID" value="XM_068499049.1"/>
</dbReference>
<dbReference type="SUPFAM" id="SSF53335">
    <property type="entry name" value="S-adenosyl-L-methionine-dependent methyltransferases"/>
    <property type="match status" value="1"/>
</dbReference>
<comment type="subcellular location">
    <subcellularLocation>
        <location evidence="9">Nucleus</location>
    </subcellularLocation>
</comment>
<comment type="similarity">
    <text evidence="9">Belongs to the class I-like SAM-binding methyltransferase superfamily. TrmB family.</text>
</comment>
<dbReference type="GO" id="GO:0043527">
    <property type="term" value="C:tRNA methyltransferase complex"/>
    <property type="evidence" value="ECO:0007669"/>
    <property type="project" value="TreeGrafter"/>
</dbReference>
<dbReference type="Pfam" id="PF02390">
    <property type="entry name" value="Methyltransf_4"/>
    <property type="match status" value="1"/>
</dbReference>
<evidence type="ECO:0000313" key="10">
    <source>
        <dbReference type="EMBL" id="OHT13344.1"/>
    </source>
</evidence>
<sequence>MSDDEYSKVPGMPRKGEYRTRAHCNPLSDRGVPYPLHPDVIDWSEFYPILKDENNKIKEKNPTILDIGCGYGGLSFEISKLFPENLVLAFEIRNAVTQYVDKKVQALRRVDQAQNVAVQWGNTMRTLMRYIKPHTLEKIFILFPDPHFKKRKLKWRIISPQLMDEYAFILKEKAKLYLVTDVQTYFDYAVPIIEAHPLFQRVEDPSDDPSLDIAMNATEESKKVARNGGSKYAAVFVRIAPSE</sequence>
<keyword evidence="7 9" id="KW-0694">RNA-binding</keyword>
<feature type="active site" evidence="9">
    <location>
        <position position="145"/>
    </location>
</feature>
<dbReference type="AlphaFoldDB" id="A0A1J4KQY5"/>
<feature type="binding site" evidence="9">
    <location>
        <position position="142"/>
    </location>
    <ligand>
        <name>S-adenosyl-L-methionine</name>
        <dbReference type="ChEBI" id="CHEBI:59789"/>
    </ligand>
</feature>
<keyword evidence="4 9" id="KW-0808">Transferase</keyword>
<dbReference type="VEuPathDB" id="TrichDB:TRFO_16549"/>
<dbReference type="PANTHER" id="PTHR23417">
    <property type="entry name" value="3-DEOXY-D-MANNO-OCTULOSONIC-ACID TRANSFERASE/TRNA GUANINE-N 7 - -METHYLTRANSFERASE"/>
    <property type="match status" value="1"/>
</dbReference>
<dbReference type="GeneID" id="94833753"/>
<feature type="binding site" evidence="9">
    <location>
        <begin position="91"/>
        <end position="92"/>
    </location>
    <ligand>
        <name>S-adenosyl-L-methionine</name>
        <dbReference type="ChEBI" id="CHEBI:59789"/>
    </ligand>
</feature>
<dbReference type="GO" id="GO:0008176">
    <property type="term" value="F:tRNA (guanine(46)-N7)-methyltransferase activity"/>
    <property type="evidence" value="ECO:0007669"/>
    <property type="project" value="UniProtKB-UniRule"/>
</dbReference>
<evidence type="ECO:0000256" key="3">
    <source>
        <dbReference type="ARBA" id="ARBA00022603"/>
    </source>
</evidence>
<evidence type="ECO:0000256" key="1">
    <source>
        <dbReference type="ARBA" id="ARBA00000142"/>
    </source>
</evidence>
<keyword evidence="8 9" id="KW-0539">Nucleus</keyword>
<evidence type="ECO:0000256" key="9">
    <source>
        <dbReference type="HAMAP-Rule" id="MF_03055"/>
    </source>
</evidence>
<feature type="binding site" evidence="9">
    <location>
        <begin position="218"/>
        <end position="220"/>
    </location>
    <ligand>
        <name>S-adenosyl-L-methionine</name>
        <dbReference type="ChEBI" id="CHEBI:59789"/>
    </ligand>
</feature>
<gene>
    <name evidence="10" type="ORF">TRFO_16549</name>
</gene>
<dbReference type="InterPro" id="IPR025763">
    <property type="entry name" value="Trm8_euk"/>
</dbReference>
<reference evidence="10" key="1">
    <citation type="submission" date="2016-10" db="EMBL/GenBank/DDBJ databases">
        <authorList>
            <person name="Benchimol M."/>
            <person name="Almeida L.G."/>
            <person name="Vasconcelos A.T."/>
            <person name="Perreira-Neves A."/>
            <person name="Rosa I.A."/>
            <person name="Tasca T."/>
            <person name="Bogo M.R."/>
            <person name="de Souza W."/>
        </authorList>
    </citation>
    <scope>NUCLEOTIDE SEQUENCE [LARGE SCALE GENOMIC DNA]</scope>
    <source>
        <strain evidence="10">K</strain>
    </source>
</reference>
<dbReference type="NCBIfam" id="TIGR00091">
    <property type="entry name" value="tRNA (guanosine(46)-N7)-methyltransferase TrmB"/>
    <property type="match status" value="1"/>
</dbReference>
<keyword evidence="11" id="KW-1185">Reference proteome</keyword>
<comment type="caution">
    <text evidence="10">The sequence shown here is derived from an EMBL/GenBank/DDBJ whole genome shotgun (WGS) entry which is preliminary data.</text>
</comment>
<proteinExistence type="inferred from homology"/>
<dbReference type="InterPro" id="IPR003358">
    <property type="entry name" value="tRNA_(Gua-N-7)_MeTrfase_Trmb"/>
</dbReference>
<dbReference type="UniPathway" id="UPA00989"/>
<evidence type="ECO:0000256" key="2">
    <source>
        <dbReference type="ARBA" id="ARBA00022555"/>
    </source>
</evidence>
<keyword evidence="5 9" id="KW-0949">S-adenosyl-L-methionine</keyword>
<evidence type="ECO:0000256" key="8">
    <source>
        <dbReference type="ARBA" id="ARBA00023242"/>
    </source>
</evidence>
<dbReference type="PANTHER" id="PTHR23417:SF16">
    <property type="entry name" value="TRNA (GUANINE-N(7)-)-METHYLTRANSFERASE"/>
    <property type="match status" value="1"/>
</dbReference>
<dbReference type="EC" id="2.1.1.33" evidence="9"/>
<dbReference type="OrthoDB" id="47276at2759"/>
<dbReference type="InterPro" id="IPR029063">
    <property type="entry name" value="SAM-dependent_MTases_sf"/>
</dbReference>
<dbReference type="Proteomes" id="UP000179807">
    <property type="component" value="Unassembled WGS sequence"/>
</dbReference>
<dbReference type="EMBL" id="MLAK01000543">
    <property type="protein sequence ID" value="OHT13344.1"/>
    <property type="molecule type" value="Genomic_DNA"/>
</dbReference>
<protein>
    <recommendedName>
        <fullName evidence="9">tRNA (guanine-N(7)-)-methyltransferase</fullName>
        <ecNumber evidence="9">2.1.1.33</ecNumber>
    </recommendedName>
    <alternativeName>
        <fullName evidence="9">tRNA (guanine(46)-N(7))-methyltransferase</fullName>
    </alternativeName>
    <alternativeName>
        <fullName evidence="9">tRNA(m7G46)-methyltransferase</fullName>
    </alternativeName>
</protein>
<comment type="pathway">
    <text evidence="9">tRNA modification; N(7)-methylguanine-tRNA biosynthesis.</text>
</comment>
<keyword evidence="2 9" id="KW-0820">tRNA-binding</keyword>
<evidence type="ECO:0000313" key="11">
    <source>
        <dbReference type="Proteomes" id="UP000179807"/>
    </source>
</evidence>
<dbReference type="GO" id="GO:0000049">
    <property type="term" value="F:tRNA binding"/>
    <property type="evidence" value="ECO:0007669"/>
    <property type="project" value="UniProtKB-UniRule"/>
</dbReference>
<evidence type="ECO:0000256" key="6">
    <source>
        <dbReference type="ARBA" id="ARBA00022694"/>
    </source>
</evidence>
<evidence type="ECO:0000256" key="4">
    <source>
        <dbReference type="ARBA" id="ARBA00022679"/>
    </source>
</evidence>